<reference evidence="2 3" key="1">
    <citation type="submission" date="2018-08" db="EMBL/GenBank/DDBJ databases">
        <title>Genome sequence of Halobacillus trueperi KCTC 3686.</title>
        <authorList>
            <person name="Cho K.H."/>
            <person name="Kwak M.-J."/>
            <person name="Kim B.-Y."/>
            <person name="Chun J."/>
        </authorList>
    </citation>
    <scope>NUCLEOTIDE SEQUENCE [LARGE SCALE GENOMIC DNA]</scope>
    <source>
        <strain evidence="2 3">KCTC 3686</strain>
    </source>
</reference>
<dbReference type="RefSeq" id="WP_115822873.1">
    <property type="nucleotide sequence ID" value="NZ_QUAE01000003.1"/>
</dbReference>
<protein>
    <submittedName>
        <fullName evidence="2">Uncharacterized protein</fullName>
    </submittedName>
</protein>
<feature type="transmembrane region" description="Helical" evidence="1">
    <location>
        <begin position="37"/>
        <end position="60"/>
    </location>
</feature>
<feature type="transmembrane region" description="Helical" evidence="1">
    <location>
        <begin position="7"/>
        <end position="25"/>
    </location>
</feature>
<name>A0A3E0JBK6_9BACI</name>
<keyword evidence="3" id="KW-1185">Reference proteome</keyword>
<evidence type="ECO:0000256" key="1">
    <source>
        <dbReference type="SAM" id="Phobius"/>
    </source>
</evidence>
<dbReference type="EMBL" id="QUAE01000003">
    <property type="protein sequence ID" value="REJ10292.1"/>
    <property type="molecule type" value="Genomic_DNA"/>
</dbReference>
<dbReference type="AlphaFoldDB" id="A0A3E0JBK6"/>
<keyword evidence="1" id="KW-0812">Transmembrane</keyword>
<dbReference type="Proteomes" id="UP000256305">
    <property type="component" value="Unassembled WGS sequence"/>
</dbReference>
<gene>
    <name evidence="2" type="ORF">DYE48_06190</name>
</gene>
<sequence length="140" mass="15600">MNKYFEGTGMTAFFYVLVLMIGYFVDTRFVGGFEVSGIFIGALTVTIPYVLLGVFSSIILGERSSLKSVISLGLFVIIVERLAVYLIGFTYVLRDVGPREPVWSIGLLYFKPFYVSIGGGVSLLLYIFVASLHSRRERTV</sequence>
<keyword evidence="1" id="KW-0472">Membrane</keyword>
<organism evidence="2 3">
    <name type="scientific">Halobacillus trueperi</name>
    <dbReference type="NCBI Taxonomy" id="156205"/>
    <lineage>
        <taxon>Bacteria</taxon>
        <taxon>Bacillati</taxon>
        <taxon>Bacillota</taxon>
        <taxon>Bacilli</taxon>
        <taxon>Bacillales</taxon>
        <taxon>Bacillaceae</taxon>
        <taxon>Halobacillus</taxon>
    </lineage>
</organism>
<evidence type="ECO:0000313" key="3">
    <source>
        <dbReference type="Proteomes" id="UP000256305"/>
    </source>
</evidence>
<feature type="transmembrane region" description="Helical" evidence="1">
    <location>
        <begin position="72"/>
        <end position="93"/>
    </location>
</feature>
<evidence type="ECO:0000313" key="2">
    <source>
        <dbReference type="EMBL" id="REJ10292.1"/>
    </source>
</evidence>
<keyword evidence="1" id="KW-1133">Transmembrane helix</keyword>
<feature type="transmembrane region" description="Helical" evidence="1">
    <location>
        <begin position="113"/>
        <end position="132"/>
    </location>
</feature>
<proteinExistence type="predicted"/>
<comment type="caution">
    <text evidence="2">The sequence shown here is derived from an EMBL/GenBank/DDBJ whole genome shotgun (WGS) entry which is preliminary data.</text>
</comment>
<accession>A0A3E0JBK6</accession>